<dbReference type="GO" id="GO:0005634">
    <property type="term" value="C:nucleus"/>
    <property type="evidence" value="ECO:0007669"/>
    <property type="project" value="UniProtKB-SubCell"/>
</dbReference>
<evidence type="ECO:0000256" key="2">
    <source>
        <dbReference type="ARBA" id="ARBA00023015"/>
    </source>
</evidence>
<dbReference type="PROSITE" id="PS50217">
    <property type="entry name" value="BZIP"/>
    <property type="match status" value="1"/>
</dbReference>
<dbReference type="Pfam" id="PF00170">
    <property type="entry name" value="bZIP_1"/>
    <property type="match status" value="1"/>
</dbReference>
<dbReference type="PROSITE" id="PS00036">
    <property type="entry name" value="BZIP_BASIC"/>
    <property type="match status" value="1"/>
</dbReference>
<evidence type="ECO:0000256" key="4">
    <source>
        <dbReference type="ARBA" id="ARBA00023163"/>
    </source>
</evidence>
<dbReference type="SMART" id="SM00338">
    <property type="entry name" value="BRLZ"/>
    <property type="match status" value="1"/>
</dbReference>
<dbReference type="GO" id="GO:0046982">
    <property type="term" value="F:protein heterodimerization activity"/>
    <property type="evidence" value="ECO:0007669"/>
    <property type="project" value="UniProtKB-ARBA"/>
</dbReference>
<dbReference type="InterPro" id="IPR045314">
    <property type="entry name" value="bZIP_plant_GBF1"/>
</dbReference>
<dbReference type="GO" id="GO:0045893">
    <property type="term" value="P:positive regulation of DNA-templated transcription"/>
    <property type="evidence" value="ECO:0007669"/>
    <property type="project" value="TreeGrafter"/>
</dbReference>
<dbReference type="InterPro" id="IPR004827">
    <property type="entry name" value="bZIP"/>
</dbReference>
<comment type="subcellular location">
    <subcellularLocation>
        <location evidence="1">Nucleus</location>
    </subcellularLocation>
</comment>
<feature type="region of interest" description="Disordered" evidence="6">
    <location>
        <begin position="1"/>
        <end position="46"/>
    </location>
</feature>
<gene>
    <name evidence="8" type="ORF">E3N88_34373</name>
</gene>
<dbReference type="EMBL" id="SZYD01000017">
    <property type="protein sequence ID" value="KAD3066493.1"/>
    <property type="molecule type" value="Genomic_DNA"/>
</dbReference>
<dbReference type="GO" id="GO:0000976">
    <property type="term" value="F:transcription cis-regulatory region binding"/>
    <property type="evidence" value="ECO:0007669"/>
    <property type="project" value="TreeGrafter"/>
</dbReference>
<evidence type="ECO:0000256" key="1">
    <source>
        <dbReference type="ARBA" id="ARBA00004123"/>
    </source>
</evidence>
<evidence type="ECO:0000256" key="6">
    <source>
        <dbReference type="SAM" id="MobiDB-lite"/>
    </source>
</evidence>
<dbReference type="GO" id="GO:0003700">
    <property type="term" value="F:DNA-binding transcription factor activity"/>
    <property type="evidence" value="ECO:0007669"/>
    <property type="project" value="InterPro"/>
</dbReference>
<evidence type="ECO:0000256" key="3">
    <source>
        <dbReference type="ARBA" id="ARBA00023125"/>
    </source>
</evidence>
<dbReference type="SUPFAM" id="SSF57959">
    <property type="entry name" value="Leucine zipper domain"/>
    <property type="match status" value="1"/>
</dbReference>
<organism evidence="8 9">
    <name type="scientific">Mikania micrantha</name>
    <name type="common">bitter vine</name>
    <dbReference type="NCBI Taxonomy" id="192012"/>
    <lineage>
        <taxon>Eukaryota</taxon>
        <taxon>Viridiplantae</taxon>
        <taxon>Streptophyta</taxon>
        <taxon>Embryophyta</taxon>
        <taxon>Tracheophyta</taxon>
        <taxon>Spermatophyta</taxon>
        <taxon>Magnoliopsida</taxon>
        <taxon>eudicotyledons</taxon>
        <taxon>Gunneridae</taxon>
        <taxon>Pentapetalae</taxon>
        <taxon>asterids</taxon>
        <taxon>campanulids</taxon>
        <taxon>Asterales</taxon>
        <taxon>Asteraceae</taxon>
        <taxon>Asteroideae</taxon>
        <taxon>Heliantheae alliance</taxon>
        <taxon>Eupatorieae</taxon>
        <taxon>Mikania</taxon>
    </lineage>
</organism>
<evidence type="ECO:0000313" key="9">
    <source>
        <dbReference type="Proteomes" id="UP000326396"/>
    </source>
</evidence>
<dbReference type="AlphaFoldDB" id="A0A5N6M0K4"/>
<evidence type="ECO:0000259" key="7">
    <source>
        <dbReference type="PROSITE" id="PS50217"/>
    </source>
</evidence>
<keyword evidence="9" id="KW-1185">Reference proteome</keyword>
<dbReference type="PANTHER" id="PTHR45764">
    <property type="entry name" value="BZIP TRANSCRIPTION FACTOR 44"/>
    <property type="match status" value="1"/>
</dbReference>
<sequence length="114" mass="12974">MASSGGNTPSSGGSNLREETNQRKIKRMLSNRESARRSRLRKQKHLNDLTTQLSQLRNENDRVMYCINMITQHYMSLEAENLVLGAQVTELGHRLRSLNEIFTCLEQPIDDGAV</sequence>
<evidence type="ECO:0000256" key="5">
    <source>
        <dbReference type="ARBA" id="ARBA00023242"/>
    </source>
</evidence>
<keyword evidence="5" id="KW-0539">Nucleus</keyword>
<accession>A0A5N6M0K4</accession>
<dbReference type="OrthoDB" id="551672at2759"/>
<keyword evidence="2" id="KW-0805">Transcription regulation</keyword>
<feature type="compositionally biased region" description="Low complexity" evidence="6">
    <location>
        <begin position="1"/>
        <end position="15"/>
    </location>
</feature>
<name>A0A5N6M0K4_9ASTR</name>
<keyword evidence="3" id="KW-0238">DNA-binding</keyword>
<dbReference type="Proteomes" id="UP000326396">
    <property type="component" value="Linkage Group LG7"/>
</dbReference>
<proteinExistence type="predicted"/>
<evidence type="ECO:0000313" key="8">
    <source>
        <dbReference type="EMBL" id="KAD3066493.1"/>
    </source>
</evidence>
<keyword evidence="4" id="KW-0804">Transcription</keyword>
<dbReference type="FunFam" id="1.20.5.170:FF:000020">
    <property type="entry name" value="BZIP transcription factor"/>
    <property type="match status" value="1"/>
</dbReference>
<dbReference type="InterPro" id="IPR046347">
    <property type="entry name" value="bZIP_sf"/>
</dbReference>
<reference evidence="8 9" key="1">
    <citation type="submission" date="2019-05" db="EMBL/GenBank/DDBJ databases">
        <title>Mikania micrantha, genome provides insights into the molecular mechanism of rapid growth.</title>
        <authorList>
            <person name="Liu B."/>
        </authorList>
    </citation>
    <scope>NUCLEOTIDE SEQUENCE [LARGE SCALE GENOMIC DNA]</scope>
    <source>
        <strain evidence="8">NLD-2019</strain>
        <tissue evidence="8">Leaf</tissue>
    </source>
</reference>
<feature type="domain" description="BZIP" evidence="7">
    <location>
        <begin position="21"/>
        <end position="84"/>
    </location>
</feature>
<protein>
    <recommendedName>
        <fullName evidence="7">BZIP domain-containing protein</fullName>
    </recommendedName>
</protein>
<dbReference type="PANTHER" id="PTHR45764:SF76">
    <property type="entry name" value="OS02G0132500 PROTEIN"/>
    <property type="match status" value="1"/>
</dbReference>
<dbReference type="Gene3D" id="1.20.5.170">
    <property type="match status" value="1"/>
</dbReference>
<dbReference type="CDD" id="cd14702">
    <property type="entry name" value="bZIP_plant_GBF1"/>
    <property type="match status" value="1"/>
</dbReference>
<comment type="caution">
    <text evidence="8">The sequence shown here is derived from an EMBL/GenBank/DDBJ whole genome shotgun (WGS) entry which is preliminary data.</text>
</comment>